<name>A0A1L0AYT2_9ASCO</name>
<dbReference type="Pfam" id="PF00366">
    <property type="entry name" value="Ribosomal_S17"/>
    <property type="match status" value="1"/>
</dbReference>
<evidence type="ECO:0000256" key="1">
    <source>
        <dbReference type="ARBA" id="ARBA00010254"/>
    </source>
</evidence>
<organism evidence="5 6">
    <name type="scientific">Hanseniaspora guilliermondii</name>
    <dbReference type="NCBI Taxonomy" id="56406"/>
    <lineage>
        <taxon>Eukaryota</taxon>
        <taxon>Fungi</taxon>
        <taxon>Dikarya</taxon>
        <taxon>Ascomycota</taxon>
        <taxon>Saccharomycotina</taxon>
        <taxon>Saccharomycetes</taxon>
        <taxon>Saccharomycodales</taxon>
        <taxon>Saccharomycodaceae</taxon>
        <taxon>Hanseniaspora</taxon>
    </lineage>
</organism>
<dbReference type="Proteomes" id="UP000183365">
    <property type="component" value="Unassembled WGS sequence"/>
</dbReference>
<dbReference type="EMBL" id="FQNF01000020">
    <property type="protein sequence ID" value="SGZ39290.1"/>
    <property type="molecule type" value="Genomic_DNA"/>
</dbReference>
<evidence type="ECO:0000256" key="3">
    <source>
        <dbReference type="ARBA" id="ARBA00023274"/>
    </source>
</evidence>
<dbReference type="InterPro" id="IPR000266">
    <property type="entry name" value="Ribosomal_uS17"/>
</dbReference>
<dbReference type="GO" id="GO:0003735">
    <property type="term" value="F:structural constituent of ribosome"/>
    <property type="evidence" value="ECO:0007669"/>
    <property type="project" value="InterPro"/>
</dbReference>
<dbReference type="Gene3D" id="2.40.50.140">
    <property type="entry name" value="Nucleic acid-binding proteins"/>
    <property type="match status" value="1"/>
</dbReference>
<reference evidence="6" key="1">
    <citation type="submission" date="2016-11" db="EMBL/GenBank/DDBJ databases">
        <authorList>
            <person name="Guldener U."/>
        </authorList>
    </citation>
    <scope>NUCLEOTIDE SEQUENCE [LARGE SCALE GENOMIC DNA]</scope>
</reference>
<dbReference type="GO" id="GO:1990904">
    <property type="term" value="C:ribonucleoprotein complex"/>
    <property type="evidence" value="ECO:0007669"/>
    <property type="project" value="UniProtKB-KW"/>
</dbReference>
<keyword evidence="6" id="KW-1185">Reference proteome</keyword>
<dbReference type="InterPro" id="IPR012340">
    <property type="entry name" value="NA-bd_OB-fold"/>
</dbReference>
<evidence type="ECO:0000256" key="2">
    <source>
        <dbReference type="ARBA" id="ARBA00022980"/>
    </source>
</evidence>
<dbReference type="OrthoDB" id="274752at2759"/>
<evidence type="ECO:0000313" key="6">
    <source>
        <dbReference type="Proteomes" id="UP000183365"/>
    </source>
</evidence>
<keyword evidence="2" id="KW-0689">Ribosomal protein</keyword>
<proteinExistence type="inferred from homology"/>
<dbReference type="GO" id="GO:0006412">
    <property type="term" value="P:translation"/>
    <property type="evidence" value="ECO:0007669"/>
    <property type="project" value="InterPro"/>
</dbReference>
<dbReference type="VEuPathDB" id="FungiDB:HGUI_01490"/>
<gene>
    <name evidence="5" type="ORF">HGUI_01490</name>
</gene>
<dbReference type="SUPFAM" id="SSF50249">
    <property type="entry name" value="Nucleic acid-binding proteins"/>
    <property type="match status" value="1"/>
</dbReference>
<keyword evidence="4" id="KW-0175">Coiled coil</keyword>
<comment type="similarity">
    <text evidence="1">Belongs to the universal ribosomal protein uS17 family.</text>
</comment>
<evidence type="ECO:0000313" key="5">
    <source>
        <dbReference type="EMBL" id="SGZ39290.1"/>
    </source>
</evidence>
<dbReference type="AlphaFoldDB" id="A0A1L0AYT2"/>
<keyword evidence="3" id="KW-0687">Ribonucleoprotein</keyword>
<sequence>MSSIIKKTRVPQHTIPFKIGTVLSSNPITKTITVSIEKQHTFKQIGKTIIKPISMIAHDENLKAKVGDIVRIGNFKKVIDPKNYKKKYTLMEILDTKAERNAELLNKQKEKIAKFEEEQMEIINQSRLKRNKELETSNFRDVALFKDVYLLNNTKDVPVDTLKQIAERHEVSFNNDTQKSLLVKLLDFERYSSIVSKLENAQRHLTILNAINNIHNNKLEKLIDYDSFILKSFDEQKEILHDLTKSMSLDQLKIELE</sequence>
<protein>
    <submittedName>
        <fullName evidence="5">Uncharacterized protein</fullName>
    </submittedName>
</protein>
<dbReference type="GO" id="GO:0005840">
    <property type="term" value="C:ribosome"/>
    <property type="evidence" value="ECO:0007669"/>
    <property type="project" value="UniProtKB-KW"/>
</dbReference>
<accession>A0A1L0AYT2</accession>
<evidence type="ECO:0000256" key="4">
    <source>
        <dbReference type="SAM" id="Coils"/>
    </source>
</evidence>
<feature type="coiled-coil region" evidence="4">
    <location>
        <begin position="98"/>
        <end position="125"/>
    </location>
</feature>